<keyword evidence="3" id="KW-1185">Reference proteome</keyword>
<accession>A0ABS8YEI7</accession>
<organism evidence="2 3">
    <name type="scientific">Paenibacillus profundus</name>
    <dbReference type="NCBI Taxonomy" id="1173085"/>
    <lineage>
        <taxon>Bacteria</taxon>
        <taxon>Bacillati</taxon>
        <taxon>Bacillota</taxon>
        <taxon>Bacilli</taxon>
        <taxon>Bacillales</taxon>
        <taxon>Paenibacillaceae</taxon>
        <taxon>Paenibacillus</taxon>
    </lineage>
</organism>
<dbReference type="EMBL" id="JAJNBZ010000003">
    <property type="protein sequence ID" value="MCE5168863.1"/>
    <property type="molecule type" value="Genomic_DNA"/>
</dbReference>
<name>A0ABS8YEI7_9BACL</name>
<gene>
    <name evidence="2" type="ORF">LQV63_06030</name>
</gene>
<feature type="transmembrane region" description="Helical" evidence="1">
    <location>
        <begin position="33"/>
        <end position="53"/>
    </location>
</feature>
<sequence length="57" mass="6203">MTTHQIMKWILILSIASIIMNGFLYANIGDTEILIGIYCAIGLGVLGGLGTFMTRNK</sequence>
<evidence type="ECO:0000313" key="3">
    <source>
        <dbReference type="Proteomes" id="UP001199916"/>
    </source>
</evidence>
<feature type="transmembrane region" description="Helical" evidence="1">
    <location>
        <begin position="9"/>
        <end position="27"/>
    </location>
</feature>
<dbReference type="Proteomes" id="UP001199916">
    <property type="component" value="Unassembled WGS sequence"/>
</dbReference>
<evidence type="ECO:0000256" key="1">
    <source>
        <dbReference type="SAM" id="Phobius"/>
    </source>
</evidence>
<keyword evidence="1" id="KW-0472">Membrane</keyword>
<reference evidence="2 3" key="1">
    <citation type="submission" date="2021-11" db="EMBL/GenBank/DDBJ databases">
        <title>Draft genome sequence of Paenibacillus profundus YoMME, a new Gram-positive bacteria with exoelectrogenic properties.</title>
        <authorList>
            <person name="Hubenova Y."/>
            <person name="Hubenova E."/>
            <person name="Manasiev Y."/>
            <person name="Peykov S."/>
            <person name="Mitov M."/>
        </authorList>
    </citation>
    <scope>NUCLEOTIDE SEQUENCE [LARGE SCALE GENOMIC DNA]</scope>
    <source>
        <strain evidence="2 3">YoMME</strain>
    </source>
</reference>
<keyword evidence="1" id="KW-1133">Transmembrane helix</keyword>
<keyword evidence="1" id="KW-0812">Transmembrane</keyword>
<dbReference type="RefSeq" id="WP_019422587.1">
    <property type="nucleotide sequence ID" value="NZ_JAJNBZ010000003.1"/>
</dbReference>
<protein>
    <submittedName>
        <fullName evidence="2">Uncharacterized protein</fullName>
    </submittedName>
</protein>
<comment type="caution">
    <text evidence="2">The sequence shown here is derived from an EMBL/GenBank/DDBJ whole genome shotgun (WGS) entry which is preliminary data.</text>
</comment>
<proteinExistence type="predicted"/>
<evidence type="ECO:0000313" key="2">
    <source>
        <dbReference type="EMBL" id="MCE5168863.1"/>
    </source>
</evidence>